<keyword evidence="2" id="KW-0433">Leucine-rich repeat</keyword>
<dbReference type="AlphaFoldDB" id="A0A0G4FS83"/>
<evidence type="ECO:0000313" key="5">
    <source>
        <dbReference type="EMBL" id="CEM17518.1"/>
    </source>
</evidence>
<dbReference type="PANTHER" id="PTHR24113:SF12">
    <property type="entry name" value="RAN GTPASE-ACTIVATING PROTEIN 1"/>
    <property type="match status" value="1"/>
</dbReference>
<dbReference type="SUPFAM" id="SSF52047">
    <property type="entry name" value="RNI-like"/>
    <property type="match status" value="1"/>
</dbReference>
<dbReference type="EMBL" id="CDMZ01000593">
    <property type="protein sequence ID" value="CEM17518.1"/>
    <property type="molecule type" value="Genomic_DNA"/>
</dbReference>
<dbReference type="VEuPathDB" id="CryptoDB:Cvel_18513"/>
<dbReference type="Gene3D" id="3.80.10.10">
    <property type="entry name" value="Ribonuclease Inhibitor"/>
    <property type="match status" value="2"/>
</dbReference>
<gene>
    <name evidence="5" type="ORF">Cvel_18513</name>
</gene>
<feature type="compositionally biased region" description="Basic and acidic residues" evidence="4">
    <location>
        <begin position="39"/>
        <end position="50"/>
    </location>
</feature>
<dbReference type="GO" id="GO:0005829">
    <property type="term" value="C:cytosol"/>
    <property type="evidence" value="ECO:0007669"/>
    <property type="project" value="TreeGrafter"/>
</dbReference>
<dbReference type="InterPro" id="IPR027038">
    <property type="entry name" value="RanGap"/>
</dbReference>
<feature type="region of interest" description="Disordered" evidence="4">
    <location>
        <begin position="595"/>
        <end position="616"/>
    </location>
</feature>
<proteinExistence type="predicted"/>
<accession>A0A0G4FS83</accession>
<dbReference type="GO" id="GO:0048471">
    <property type="term" value="C:perinuclear region of cytoplasm"/>
    <property type="evidence" value="ECO:0007669"/>
    <property type="project" value="TreeGrafter"/>
</dbReference>
<feature type="compositionally biased region" description="Basic and acidic residues" evidence="4">
    <location>
        <begin position="601"/>
        <end position="612"/>
    </location>
</feature>
<keyword evidence="3" id="KW-0677">Repeat</keyword>
<feature type="compositionally biased region" description="Basic and acidic residues" evidence="4">
    <location>
        <begin position="16"/>
        <end position="30"/>
    </location>
</feature>
<keyword evidence="1" id="KW-0343">GTPase activation</keyword>
<dbReference type="GO" id="GO:0006913">
    <property type="term" value="P:nucleocytoplasmic transport"/>
    <property type="evidence" value="ECO:0007669"/>
    <property type="project" value="TreeGrafter"/>
</dbReference>
<organism evidence="5">
    <name type="scientific">Chromera velia CCMP2878</name>
    <dbReference type="NCBI Taxonomy" id="1169474"/>
    <lineage>
        <taxon>Eukaryota</taxon>
        <taxon>Sar</taxon>
        <taxon>Alveolata</taxon>
        <taxon>Colpodellida</taxon>
        <taxon>Chromeraceae</taxon>
        <taxon>Chromera</taxon>
    </lineage>
</organism>
<reference evidence="5" key="1">
    <citation type="submission" date="2014-11" db="EMBL/GenBank/DDBJ databases">
        <authorList>
            <person name="Otto D Thomas"/>
            <person name="Naeem Raeece"/>
        </authorList>
    </citation>
    <scope>NUCLEOTIDE SEQUENCE</scope>
</reference>
<dbReference type="GO" id="GO:0005096">
    <property type="term" value="F:GTPase activator activity"/>
    <property type="evidence" value="ECO:0007669"/>
    <property type="project" value="UniProtKB-KW"/>
</dbReference>
<dbReference type="InterPro" id="IPR032675">
    <property type="entry name" value="LRR_dom_sf"/>
</dbReference>
<dbReference type="PANTHER" id="PTHR24113">
    <property type="entry name" value="RAN GTPASE-ACTIVATING PROTEIN 1"/>
    <property type="match status" value="1"/>
</dbReference>
<evidence type="ECO:0000256" key="2">
    <source>
        <dbReference type="ARBA" id="ARBA00022614"/>
    </source>
</evidence>
<feature type="region of interest" description="Disordered" evidence="4">
    <location>
        <begin position="690"/>
        <end position="710"/>
    </location>
</feature>
<dbReference type="SMART" id="SM00368">
    <property type="entry name" value="LRR_RI"/>
    <property type="match status" value="3"/>
</dbReference>
<dbReference type="GO" id="GO:0031267">
    <property type="term" value="F:small GTPase binding"/>
    <property type="evidence" value="ECO:0007669"/>
    <property type="project" value="TreeGrafter"/>
</dbReference>
<name>A0A0G4FS83_9ALVE</name>
<evidence type="ECO:0000256" key="4">
    <source>
        <dbReference type="SAM" id="MobiDB-lite"/>
    </source>
</evidence>
<feature type="region of interest" description="Disordered" evidence="4">
    <location>
        <begin position="16"/>
        <end position="50"/>
    </location>
</feature>
<evidence type="ECO:0000256" key="3">
    <source>
        <dbReference type="ARBA" id="ARBA00022737"/>
    </source>
</evidence>
<feature type="compositionally biased region" description="Basic residues" evidence="4">
    <location>
        <begin position="700"/>
        <end position="710"/>
    </location>
</feature>
<dbReference type="InterPro" id="IPR001611">
    <property type="entry name" value="Leu-rich_rpt"/>
</dbReference>
<protein>
    <submittedName>
        <fullName evidence="5">Uncharacterized protein</fullName>
    </submittedName>
</protein>
<sequence length="710" mass="80054">MEGQLSWGALRTSVHAEEDLERGADSERLLPETQGEGQRSPRQENDLQREVDSLLTGEVGDFVMEYGKETVMDLIDGFQDVLSFLDIRQNAQLAASVLIFGRRVDELGLAVMVLSVVSCAQRRKAEFFQKHEAYLNQRKFKEDSHLRSLAARALLEQQEEQAERESVLQNALISIAVIAIEDLPSLFFSFLLVSKALTSWTSIQFLNLISTFVIFLIKFSTTLIQLNRMAEKAEPAVQKGLDKLKAANDLESVVLAWRELKAPIRVQITKGRMLEKLPENVRVRWLKEARNYRTARGKFYAFENIGGQAFVEFGGALVDSLPNESPQFSIDKADDWEGKANRIKCHRTHLEGVIDHDDWPEIVDVVGEGPEKEMFVHFENVTLIEEEMPKKPESVCRVFRGPQNIVLSGDWSFGNERALSCFLRLFSEVKTLMWQREGDKKETEKTPMMSMIQPTSEKENAILKLLKKGYKDKEKIPKNWRGWMALATASDSDEEKQSLQTLDLQEQDIGEQGTILMCEALKKYKPPNLKEVILSGSTVGEKGSSALASCLELGLLREVEKLDLGQPKEAAGEKGSCAIEESGLKWARKANQSICSKKERKRTEGEPKEGKSVKSRSSKAQIFGAVFLRRERFLFEAIKKSKAPKLKELNVAGAKIGSEGAETLAEAIEGGAMKGLQRLDVSQNKLEKGKTTRVRQILERKKRSQACQRR</sequence>
<dbReference type="Pfam" id="PF13516">
    <property type="entry name" value="LRR_6"/>
    <property type="match status" value="1"/>
</dbReference>
<dbReference type="GO" id="GO:0005634">
    <property type="term" value="C:nucleus"/>
    <property type="evidence" value="ECO:0007669"/>
    <property type="project" value="TreeGrafter"/>
</dbReference>
<evidence type="ECO:0000256" key="1">
    <source>
        <dbReference type="ARBA" id="ARBA00022468"/>
    </source>
</evidence>